<dbReference type="EMBL" id="JH636049">
    <property type="protein sequence ID" value="EID55912.1"/>
    <property type="molecule type" value="Genomic_DNA"/>
</dbReference>
<evidence type="ECO:0000313" key="4">
    <source>
        <dbReference type="EMBL" id="EID55912.1"/>
    </source>
</evidence>
<keyword evidence="2" id="KW-0812">Transmembrane</keyword>
<dbReference type="SUPFAM" id="SSF53955">
    <property type="entry name" value="Lysozyme-like"/>
    <property type="match status" value="1"/>
</dbReference>
<dbReference type="Gene3D" id="1.10.530.10">
    <property type="match status" value="1"/>
</dbReference>
<dbReference type="InterPro" id="IPR043426">
    <property type="entry name" value="MltB-like"/>
</dbReference>
<dbReference type="GO" id="GO:0008933">
    <property type="term" value="F:peptidoglycan lytic transglycosylase activity"/>
    <property type="evidence" value="ECO:0007669"/>
    <property type="project" value="TreeGrafter"/>
</dbReference>
<dbReference type="Pfam" id="PF13406">
    <property type="entry name" value="SLT_2"/>
    <property type="match status" value="1"/>
</dbReference>
<reference evidence="4 5" key="1">
    <citation type="submission" date="2012-01" db="EMBL/GenBank/DDBJ databases">
        <title>Improved High-Quality Draft sequence of Saccharomonospora xinjiangensis XJ-54.</title>
        <authorList>
            <consortium name="US DOE Joint Genome Institute"/>
            <person name="Lucas S."/>
            <person name="Han J."/>
            <person name="Lapidus A."/>
            <person name="Cheng J.-F."/>
            <person name="Goodwin L."/>
            <person name="Pitluck S."/>
            <person name="Peters L."/>
            <person name="Mikhailova N."/>
            <person name="Teshima H."/>
            <person name="Detter J.C."/>
            <person name="Han C."/>
            <person name="Tapia R."/>
            <person name="Land M."/>
            <person name="Hauser L."/>
            <person name="Kyrpides N."/>
            <person name="Ivanova N."/>
            <person name="Pagani I."/>
            <person name="Brambilla E.-M."/>
            <person name="Klenk H.-P."/>
            <person name="Woyke T."/>
        </authorList>
    </citation>
    <scope>NUCLEOTIDE SEQUENCE [LARGE SCALE GENOMIC DNA]</scope>
    <source>
        <strain evidence="4 5">XJ-54</strain>
    </source>
</reference>
<dbReference type="eggNOG" id="COG2951">
    <property type="taxonomic scope" value="Bacteria"/>
</dbReference>
<feature type="domain" description="Transglycosylase SLT" evidence="3">
    <location>
        <begin position="200"/>
        <end position="244"/>
    </location>
</feature>
<evidence type="ECO:0000313" key="5">
    <source>
        <dbReference type="Proteomes" id="UP000004691"/>
    </source>
</evidence>
<dbReference type="AlphaFoldDB" id="I0V709"/>
<proteinExistence type="predicted"/>
<feature type="transmembrane region" description="Helical" evidence="2">
    <location>
        <begin position="22"/>
        <end position="44"/>
    </location>
</feature>
<sequence length="298" mass="30606">MAEPDETTEAVPPRAPGHLRTVLARLLVLGAVFTVAVGGVWVVATAAGPSAGPTRSDIPALSLRPADVEPGSEAPVHDSESGPRATDSASATTGRPRTLQEWADRLAPAVGVPPRALLAYGNAELIVADELPGCGLSWSTLAGIGRVESDHGRHGGAVLGDDGRPSRPIIGIALDGSPGVKAITDTDGGVLDGDAKHDRAVGPMQFIPSTWSLVGVDASGDGRADPQQIDDAALSAAFYLCAHGRDLATGDGWWDGVLSYNHSVDYGRTVFGLAEHYAELAAELARTAFEESGGAEGR</sequence>
<dbReference type="CDD" id="cd13399">
    <property type="entry name" value="Slt35-like"/>
    <property type="match status" value="1"/>
</dbReference>
<dbReference type="InterPro" id="IPR023346">
    <property type="entry name" value="Lysozyme-like_dom_sf"/>
</dbReference>
<evidence type="ECO:0000256" key="2">
    <source>
        <dbReference type="SAM" id="Phobius"/>
    </source>
</evidence>
<protein>
    <submittedName>
        <fullName evidence="4">Membrane-bound lytic murein transglycosylase B</fullName>
    </submittedName>
</protein>
<dbReference type="RefSeq" id="WP_006240112.1">
    <property type="nucleotide sequence ID" value="NZ_JH636049.1"/>
</dbReference>
<dbReference type="PANTHER" id="PTHR30163">
    <property type="entry name" value="MEMBRANE-BOUND LYTIC MUREIN TRANSGLYCOSYLASE B"/>
    <property type="match status" value="1"/>
</dbReference>
<feature type="region of interest" description="Disordered" evidence="1">
    <location>
        <begin position="48"/>
        <end position="97"/>
    </location>
</feature>
<dbReference type="OrthoDB" id="9796191at2"/>
<evidence type="ECO:0000256" key="1">
    <source>
        <dbReference type="SAM" id="MobiDB-lite"/>
    </source>
</evidence>
<dbReference type="GO" id="GO:0009253">
    <property type="term" value="P:peptidoglycan catabolic process"/>
    <property type="evidence" value="ECO:0007669"/>
    <property type="project" value="TreeGrafter"/>
</dbReference>
<dbReference type="Proteomes" id="UP000004691">
    <property type="component" value="Unassembled WGS sequence"/>
</dbReference>
<keyword evidence="5" id="KW-1185">Reference proteome</keyword>
<gene>
    <name evidence="4" type="ORF">SacxiDRAFT_3719</name>
</gene>
<dbReference type="HOGENOM" id="CLU_034941_1_0_11"/>
<keyword evidence="2" id="KW-0472">Membrane</keyword>
<organism evidence="4 5">
    <name type="scientific">Saccharomonospora xinjiangensis XJ-54</name>
    <dbReference type="NCBI Taxonomy" id="882086"/>
    <lineage>
        <taxon>Bacteria</taxon>
        <taxon>Bacillati</taxon>
        <taxon>Actinomycetota</taxon>
        <taxon>Actinomycetes</taxon>
        <taxon>Pseudonocardiales</taxon>
        <taxon>Pseudonocardiaceae</taxon>
        <taxon>Saccharomonospora</taxon>
    </lineage>
</organism>
<keyword evidence="2" id="KW-1133">Transmembrane helix</keyword>
<name>I0V709_9PSEU</name>
<dbReference type="STRING" id="882086.SacxiDRAFT_3719"/>
<accession>I0V709</accession>
<dbReference type="PANTHER" id="PTHR30163:SF8">
    <property type="entry name" value="LYTIC MUREIN TRANSGLYCOSYLASE"/>
    <property type="match status" value="1"/>
</dbReference>
<evidence type="ECO:0000259" key="3">
    <source>
        <dbReference type="Pfam" id="PF13406"/>
    </source>
</evidence>
<dbReference type="InterPro" id="IPR031304">
    <property type="entry name" value="SLT_2"/>
</dbReference>